<evidence type="ECO:0000256" key="1">
    <source>
        <dbReference type="ARBA" id="ARBA00006865"/>
    </source>
</evidence>
<dbReference type="GO" id="GO:0016787">
    <property type="term" value="F:hydrolase activity"/>
    <property type="evidence" value="ECO:0007669"/>
    <property type="project" value="UniProtKB-KW"/>
</dbReference>
<dbReference type="PROSITE" id="PS51762">
    <property type="entry name" value="GH16_2"/>
    <property type="match status" value="1"/>
</dbReference>
<dbReference type="SUPFAM" id="SSF49899">
    <property type="entry name" value="Concanavalin A-like lectins/glucanases"/>
    <property type="match status" value="1"/>
</dbReference>
<name>A0ABT7DZE2_9NEIS</name>
<sequence>MKTNYLTHLALITTLAMATAHAKTINFSGYTWDVRNEASGGPGPNRWDENNVWVDWQGQLHLKIANRNGQWSSAELFLRQRLGFGTYQFKLIGRPDWFDDNVVLGLFSYTRPDIGPDGTNEIDIELSRWGSAGNPVGNYGVFPAVRGYPQAVRAFHMGLNGDYTTHRFFWTPYQITFQSLHGHQDGNENEMSRWQFSPADYYQRVPQNALPIHMNLWLYQGMPPKNGQEVEIIISEFKFIPA</sequence>
<dbReference type="InterPro" id="IPR000757">
    <property type="entry name" value="Beta-glucanase-like"/>
</dbReference>
<feature type="chain" id="PRO_5045761799" evidence="2">
    <location>
        <begin position="23"/>
        <end position="242"/>
    </location>
</feature>
<comment type="caution">
    <text evidence="4">The sequence shown here is derived from an EMBL/GenBank/DDBJ whole genome shotgun (WGS) entry which is preliminary data.</text>
</comment>
<dbReference type="EMBL" id="JARRAF010000019">
    <property type="protein sequence ID" value="MDK2125435.1"/>
    <property type="molecule type" value="Genomic_DNA"/>
</dbReference>
<comment type="similarity">
    <text evidence="1">Belongs to the glycosyl hydrolase 16 family.</text>
</comment>
<dbReference type="CDD" id="cd00413">
    <property type="entry name" value="Glyco_hydrolase_16"/>
    <property type="match status" value="1"/>
</dbReference>
<accession>A0ABT7DZE2</accession>
<gene>
    <name evidence="4" type="ORF">PZA18_15375</name>
</gene>
<protein>
    <submittedName>
        <fullName evidence="4">Glycoside hydrolase family 16 protein</fullName>
    </submittedName>
</protein>
<dbReference type="RefSeq" id="WP_284101746.1">
    <property type="nucleotide sequence ID" value="NZ_JARRAF010000019.1"/>
</dbReference>
<evidence type="ECO:0000313" key="4">
    <source>
        <dbReference type="EMBL" id="MDK2125435.1"/>
    </source>
</evidence>
<organism evidence="4 5">
    <name type="scientific">Parachitinimonas caeni</name>
    <dbReference type="NCBI Taxonomy" id="3031301"/>
    <lineage>
        <taxon>Bacteria</taxon>
        <taxon>Pseudomonadati</taxon>
        <taxon>Pseudomonadota</taxon>
        <taxon>Betaproteobacteria</taxon>
        <taxon>Neisseriales</taxon>
        <taxon>Chitinibacteraceae</taxon>
        <taxon>Parachitinimonas</taxon>
    </lineage>
</organism>
<dbReference type="Proteomes" id="UP001172778">
    <property type="component" value="Unassembled WGS sequence"/>
</dbReference>
<proteinExistence type="inferred from homology"/>
<feature type="domain" description="GH16" evidence="3">
    <location>
        <begin position="7"/>
        <end position="242"/>
    </location>
</feature>
<evidence type="ECO:0000259" key="3">
    <source>
        <dbReference type="PROSITE" id="PS51762"/>
    </source>
</evidence>
<reference evidence="4" key="1">
    <citation type="submission" date="2023-03" db="EMBL/GenBank/DDBJ databases">
        <title>Chitinimonas shenzhenensis gen. nov., sp. nov., a novel member of family Burkholderiaceae isolated from activated sludge collected in Shen Zhen, China.</title>
        <authorList>
            <person name="Wang X."/>
        </authorList>
    </citation>
    <scope>NUCLEOTIDE SEQUENCE</scope>
    <source>
        <strain evidence="4">DQS-5</strain>
    </source>
</reference>
<feature type="signal peptide" evidence="2">
    <location>
        <begin position="1"/>
        <end position="22"/>
    </location>
</feature>
<dbReference type="Gene3D" id="2.60.120.200">
    <property type="match status" value="1"/>
</dbReference>
<evidence type="ECO:0000256" key="2">
    <source>
        <dbReference type="SAM" id="SignalP"/>
    </source>
</evidence>
<keyword evidence="2" id="KW-0732">Signal</keyword>
<evidence type="ECO:0000313" key="5">
    <source>
        <dbReference type="Proteomes" id="UP001172778"/>
    </source>
</evidence>
<keyword evidence="5" id="KW-1185">Reference proteome</keyword>
<dbReference type="InterPro" id="IPR013320">
    <property type="entry name" value="ConA-like_dom_sf"/>
</dbReference>
<keyword evidence="4" id="KW-0378">Hydrolase</keyword>